<sequence length="51" mass="5670">MSLGCQKEFSYGSCKVLDESGNIDYELLGKGVSLKGNTYWCAPDIARTHKR</sequence>
<dbReference type="Proteomes" id="UP000008694">
    <property type="component" value="Unassembled WGS sequence"/>
</dbReference>
<dbReference type="AlphaFoldDB" id="D7MKA9"/>
<dbReference type="Gramene" id="scaffold_800396.1">
    <property type="protein sequence ID" value="scaffold_800396.1"/>
    <property type="gene ID" value="scaffold_800396.1"/>
</dbReference>
<name>D7MKA9_ARALL</name>
<dbReference type="EMBL" id="GL348720">
    <property type="protein sequence ID" value="EFH39773.1"/>
    <property type="molecule type" value="Genomic_DNA"/>
</dbReference>
<proteinExistence type="predicted"/>
<keyword evidence="2" id="KW-1185">Reference proteome</keyword>
<evidence type="ECO:0000313" key="1">
    <source>
        <dbReference type="EMBL" id="EFH39773.1"/>
    </source>
</evidence>
<accession>D7MKA9</accession>
<protein>
    <submittedName>
        <fullName evidence="1">Predicted protein</fullName>
    </submittedName>
</protein>
<evidence type="ECO:0000313" key="2">
    <source>
        <dbReference type="Proteomes" id="UP000008694"/>
    </source>
</evidence>
<reference evidence="2" key="1">
    <citation type="journal article" date="2011" name="Nat. Genet.">
        <title>The Arabidopsis lyrata genome sequence and the basis of rapid genome size change.</title>
        <authorList>
            <person name="Hu T.T."/>
            <person name="Pattyn P."/>
            <person name="Bakker E.G."/>
            <person name="Cao J."/>
            <person name="Cheng J.-F."/>
            <person name="Clark R.M."/>
            <person name="Fahlgren N."/>
            <person name="Fawcett J.A."/>
            <person name="Grimwood J."/>
            <person name="Gundlach H."/>
            <person name="Haberer G."/>
            <person name="Hollister J.D."/>
            <person name="Ossowski S."/>
            <person name="Ottilar R.P."/>
            <person name="Salamov A.A."/>
            <person name="Schneeberger K."/>
            <person name="Spannagl M."/>
            <person name="Wang X."/>
            <person name="Yang L."/>
            <person name="Nasrallah M.E."/>
            <person name="Bergelson J."/>
            <person name="Carrington J.C."/>
            <person name="Gaut B.S."/>
            <person name="Schmutz J."/>
            <person name="Mayer K.F.X."/>
            <person name="Van de Peer Y."/>
            <person name="Grigoriev I.V."/>
            <person name="Nordborg M."/>
            <person name="Weigel D."/>
            <person name="Guo Y.-L."/>
        </authorList>
    </citation>
    <scope>NUCLEOTIDE SEQUENCE [LARGE SCALE GENOMIC DNA]</scope>
    <source>
        <strain evidence="2">cv. MN47</strain>
    </source>
</reference>
<organism evidence="2">
    <name type="scientific">Arabidopsis lyrata subsp. lyrata</name>
    <name type="common">Lyre-leaved rock-cress</name>
    <dbReference type="NCBI Taxonomy" id="81972"/>
    <lineage>
        <taxon>Eukaryota</taxon>
        <taxon>Viridiplantae</taxon>
        <taxon>Streptophyta</taxon>
        <taxon>Embryophyta</taxon>
        <taxon>Tracheophyta</taxon>
        <taxon>Spermatophyta</taxon>
        <taxon>Magnoliopsida</taxon>
        <taxon>eudicotyledons</taxon>
        <taxon>Gunneridae</taxon>
        <taxon>Pentapetalae</taxon>
        <taxon>rosids</taxon>
        <taxon>malvids</taxon>
        <taxon>Brassicales</taxon>
        <taxon>Brassicaceae</taxon>
        <taxon>Camelineae</taxon>
        <taxon>Arabidopsis</taxon>
    </lineage>
</organism>
<gene>
    <name evidence="1" type="ORF">ARALYDRAFT_916996</name>
</gene>
<dbReference type="HOGENOM" id="CLU_3109159_0_0_1"/>